<accession>A0A5M3TE68</accession>
<evidence type="ECO:0000313" key="3">
    <source>
        <dbReference type="EMBL" id="GCE96246.1"/>
    </source>
</evidence>
<dbReference type="Proteomes" id="UP000326169">
    <property type="component" value="Unassembled WGS sequence"/>
</dbReference>
<evidence type="ECO:0000313" key="4">
    <source>
        <dbReference type="Proteomes" id="UP000326169"/>
    </source>
</evidence>
<evidence type="ECO:0000259" key="2">
    <source>
        <dbReference type="Pfam" id="PF13239"/>
    </source>
</evidence>
<keyword evidence="1" id="KW-0472">Membrane</keyword>
<dbReference type="GeneID" id="301685078"/>
<gene>
    <name evidence="3" type="ORF">NIES46_43150</name>
</gene>
<reference evidence="3 4" key="1">
    <citation type="journal article" date="2019" name="J Genomics">
        <title>The Draft Genome of a Hydrogen-producing Cyanobacterium, Arthrospira platensis NIES-46.</title>
        <authorList>
            <person name="Suzuki S."/>
            <person name="Yamaguchi H."/>
            <person name="Kawachi M."/>
        </authorList>
    </citation>
    <scope>NUCLEOTIDE SEQUENCE [LARGE SCALE GENOMIC DNA]</scope>
    <source>
        <strain evidence="3 4">NIES-46</strain>
    </source>
</reference>
<protein>
    <recommendedName>
        <fullName evidence="2">2TM domain-containing protein</fullName>
    </recommendedName>
</protein>
<organism evidence="3 4">
    <name type="scientific">Limnospira platensis NIES-46</name>
    <dbReference type="NCBI Taxonomy" id="1236695"/>
    <lineage>
        <taxon>Bacteria</taxon>
        <taxon>Bacillati</taxon>
        <taxon>Cyanobacteriota</taxon>
        <taxon>Cyanophyceae</taxon>
        <taxon>Oscillatoriophycideae</taxon>
        <taxon>Oscillatoriales</taxon>
        <taxon>Sirenicapillariaceae</taxon>
        <taxon>Limnospira</taxon>
    </lineage>
</organism>
<feature type="domain" description="2TM" evidence="2">
    <location>
        <begin position="71"/>
        <end position="149"/>
    </location>
</feature>
<name>A0A5M3TE68_LIMPL</name>
<keyword evidence="1" id="KW-1133">Transmembrane helix</keyword>
<dbReference type="InterPro" id="IPR025698">
    <property type="entry name" value="2TM_dom"/>
</dbReference>
<proteinExistence type="predicted"/>
<keyword evidence="1" id="KW-0812">Transmembrane</keyword>
<sequence length="167" mass="18902">MENNLNTNISPTSIQQEDAQEILQIAMARSQETGELTRTQLEEMAMELGISSENLQAAELEWQTRKVELTEKQVFNQERRQKLRQDAVKYAIVNSFLILLNLVTTQGMAFALTIALLWGLGLSLQAWKAYQTQGEAYDKDFAKWRIKKQLGNSLGIIAGRVIKGIQS</sequence>
<dbReference type="Pfam" id="PF13239">
    <property type="entry name" value="2TM"/>
    <property type="match status" value="1"/>
</dbReference>
<evidence type="ECO:0000256" key="1">
    <source>
        <dbReference type="SAM" id="Phobius"/>
    </source>
</evidence>
<comment type="caution">
    <text evidence="3">The sequence shown here is derived from an EMBL/GenBank/DDBJ whole genome shotgun (WGS) entry which is preliminary data.</text>
</comment>
<keyword evidence="4" id="KW-1185">Reference proteome</keyword>
<dbReference type="RefSeq" id="WP_006618713.1">
    <property type="nucleotide sequence ID" value="NZ_BIMW01000176.1"/>
</dbReference>
<dbReference type="EMBL" id="BIMW01000176">
    <property type="protein sequence ID" value="GCE96246.1"/>
    <property type="molecule type" value="Genomic_DNA"/>
</dbReference>
<feature type="transmembrane region" description="Helical" evidence="1">
    <location>
        <begin position="87"/>
        <end position="103"/>
    </location>
</feature>